<accession>A0ABM1FAJ0</accession>
<evidence type="ECO:0000256" key="1">
    <source>
        <dbReference type="SAM" id="MobiDB-lite"/>
    </source>
</evidence>
<dbReference type="RefSeq" id="XP_014681461.1">
    <property type="nucleotide sequence ID" value="XM_014825975.1"/>
</dbReference>
<feature type="region of interest" description="Disordered" evidence="1">
    <location>
        <begin position="1"/>
        <end position="73"/>
    </location>
</feature>
<feature type="compositionally biased region" description="Polar residues" evidence="1">
    <location>
        <begin position="143"/>
        <end position="156"/>
    </location>
</feature>
<feature type="region of interest" description="Disordered" evidence="1">
    <location>
        <begin position="259"/>
        <end position="293"/>
    </location>
</feature>
<evidence type="ECO:0000313" key="2">
    <source>
        <dbReference type="Proteomes" id="UP000695022"/>
    </source>
</evidence>
<sequence length="293" mass="30253">MEEAGSAEADMEEAGLAEAADSEEAGLAEAADSEEAGLAEAADSEEAANTPGRGIGGGGGFRGGRGIGGGGFNGGFNRGGGINQGFNRGGNVNTGSGGGINVRPAPVRQVQQVQQVQQEVQQFIPQQQVQQFVPQQQQQRQFTRNTGFSSGGSRSAGTGVGSFGGGQINVQSFGNIDSDSFGFDNFGGQYVDVDKFDFNNARSSAQALAPRESINQAQQEQIVIGKRFRSGYARQTETSSAVKEGTGSGEAGIELAASRTANQDATQQFKQDASGEGKTEQGAGYGFERNNKG</sequence>
<feature type="compositionally biased region" description="Gly residues" evidence="1">
    <location>
        <begin position="53"/>
        <end position="73"/>
    </location>
</feature>
<protein>
    <submittedName>
        <fullName evidence="3">Protein PopA1-like</fullName>
    </submittedName>
</protein>
<feature type="compositionally biased region" description="Polar residues" evidence="1">
    <location>
        <begin position="259"/>
        <end position="271"/>
    </location>
</feature>
<evidence type="ECO:0000313" key="3">
    <source>
        <dbReference type="RefSeq" id="XP_014681461.1"/>
    </source>
</evidence>
<organism evidence="2 3">
    <name type="scientific">Priapulus caudatus</name>
    <name type="common">Priapulid worm</name>
    <dbReference type="NCBI Taxonomy" id="37621"/>
    <lineage>
        <taxon>Eukaryota</taxon>
        <taxon>Metazoa</taxon>
        <taxon>Ecdysozoa</taxon>
        <taxon>Scalidophora</taxon>
        <taxon>Priapulida</taxon>
        <taxon>Priapulimorpha</taxon>
        <taxon>Priapulimorphida</taxon>
        <taxon>Priapulidae</taxon>
        <taxon>Priapulus</taxon>
    </lineage>
</organism>
<reference evidence="3" key="1">
    <citation type="submission" date="2025-08" db="UniProtKB">
        <authorList>
            <consortium name="RefSeq"/>
        </authorList>
    </citation>
    <scope>IDENTIFICATION</scope>
</reference>
<feature type="region of interest" description="Disordered" evidence="1">
    <location>
        <begin position="138"/>
        <end position="163"/>
    </location>
</feature>
<feature type="compositionally biased region" description="Acidic residues" evidence="1">
    <location>
        <begin position="1"/>
        <end position="46"/>
    </location>
</feature>
<gene>
    <name evidence="3" type="primary">LOC106821252</name>
</gene>
<dbReference type="GeneID" id="106821252"/>
<dbReference type="Proteomes" id="UP000695022">
    <property type="component" value="Unplaced"/>
</dbReference>
<name>A0ABM1FAJ0_PRICU</name>
<proteinExistence type="predicted"/>
<keyword evidence="2" id="KW-1185">Reference proteome</keyword>